<evidence type="ECO:0000313" key="1">
    <source>
        <dbReference type="EMBL" id="TFK67763.1"/>
    </source>
</evidence>
<evidence type="ECO:0000313" key="2">
    <source>
        <dbReference type="Proteomes" id="UP000308600"/>
    </source>
</evidence>
<proteinExistence type="predicted"/>
<reference evidence="1 2" key="1">
    <citation type="journal article" date="2019" name="Nat. Ecol. Evol.">
        <title>Megaphylogeny resolves global patterns of mushroom evolution.</title>
        <authorList>
            <person name="Varga T."/>
            <person name="Krizsan K."/>
            <person name="Foldi C."/>
            <person name="Dima B."/>
            <person name="Sanchez-Garcia M."/>
            <person name="Sanchez-Ramirez S."/>
            <person name="Szollosi G.J."/>
            <person name="Szarkandi J.G."/>
            <person name="Papp V."/>
            <person name="Albert L."/>
            <person name="Andreopoulos W."/>
            <person name="Angelini C."/>
            <person name="Antonin V."/>
            <person name="Barry K.W."/>
            <person name="Bougher N.L."/>
            <person name="Buchanan P."/>
            <person name="Buyck B."/>
            <person name="Bense V."/>
            <person name="Catcheside P."/>
            <person name="Chovatia M."/>
            <person name="Cooper J."/>
            <person name="Damon W."/>
            <person name="Desjardin D."/>
            <person name="Finy P."/>
            <person name="Geml J."/>
            <person name="Haridas S."/>
            <person name="Hughes K."/>
            <person name="Justo A."/>
            <person name="Karasinski D."/>
            <person name="Kautmanova I."/>
            <person name="Kiss B."/>
            <person name="Kocsube S."/>
            <person name="Kotiranta H."/>
            <person name="LaButti K.M."/>
            <person name="Lechner B.E."/>
            <person name="Liimatainen K."/>
            <person name="Lipzen A."/>
            <person name="Lukacs Z."/>
            <person name="Mihaltcheva S."/>
            <person name="Morgado L.N."/>
            <person name="Niskanen T."/>
            <person name="Noordeloos M.E."/>
            <person name="Ohm R.A."/>
            <person name="Ortiz-Santana B."/>
            <person name="Ovrebo C."/>
            <person name="Racz N."/>
            <person name="Riley R."/>
            <person name="Savchenko A."/>
            <person name="Shiryaev A."/>
            <person name="Soop K."/>
            <person name="Spirin V."/>
            <person name="Szebenyi C."/>
            <person name="Tomsovsky M."/>
            <person name="Tulloss R.E."/>
            <person name="Uehling J."/>
            <person name="Grigoriev I.V."/>
            <person name="Vagvolgyi C."/>
            <person name="Papp T."/>
            <person name="Martin F.M."/>
            <person name="Miettinen O."/>
            <person name="Hibbett D.S."/>
            <person name="Nagy L.G."/>
        </authorList>
    </citation>
    <scope>NUCLEOTIDE SEQUENCE [LARGE SCALE GENOMIC DNA]</scope>
    <source>
        <strain evidence="1 2">NL-1719</strain>
    </source>
</reference>
<keyword evidence="2" id="KW-1185">Reference proteome</keyword>
<organism evidence="1 2">
    <name type="scientific">Pluteus cervinus</name>
    <dbReference type="NCBI Taxonomy" id="181527"/>
    <lineage>
        <taxon>Eukaryota</taxon>
        <taxon>Fungi</taxon>
        <taxon>Dikarya</taxon>
        <taxon>Basidiomycota</taxon>
        <taxon>Agaricomycotina</taxon>
        <taxon>Agaricomycetes</taxon>
        <taxon>Agaricomycetidae</taxon>
        <taxon>Agaricales</taxon>
        <taxon>Pluteineae</taxon>
        <taxon>Pluteaceae</taxon>
        <taxon>Pluteus</taxon>
    </lineage>
</organism>
<accession>A0ACD3AP90</accession>
<name>A0ACD3AP90_9AGAR</name>
<protein>
    <submittedName>
        <fullName evidence="1">Uncharacterized protein</fullName>
    </submittedName>
</protein>
<dbReference type="Proteomes" id="UP000308600">
    <property type="component" value="Unassembled WGS sequence"/>
</dbReference>
<sequence length="682" mass="76150">MNYQQLFGPHAAQVDQLMAGFPPQYIEAPILPALRRKLALTSRDLAITHDISLPNEFILRKVVAFPELVQQLKACANKAMMQVNWQGINALPDTFNPPLIQQDTLKPEKTIREHFAQVVRPALAVANLLINRNLGAPLLEWNPDGPIRGGNFSFLQSPKPGESDPSWSANIQSFRSQLAPLQYTQPLLVYEFKTPAFACHDVQRVIGAISGTGLPYQWYCYDANIEAATMSRTRRNPENQPTMGAGPDSRPPVLDFIAQHATEVLEVPPYRMIETGIPGSRIVQSAEERARITIQHAWKQSVIRDTTFLVINMGNKEIIGYRDRATRTLFLSDPVTLHNPDYNRIPTGLFVTTFWDFVKRMSCLRRALFLDMTTLETQEEQFRVQQIRDNFHNPPQMMTRPDPQHMAIQGCLEGLPYANYLAIIPSIRAQIADPRFLMKGSATWSKNHNEQDWLFICQMALGNGYMQWNGLLSSVPRADWPNNNRRRLTLVASSAWSRFQWSAELKQGISTLFSGLAAIIAVGPAEVRDLREEYSGYLLLRKAGADPSVLPNYYTLIESPEEGLGGAAILVAELPGECITKQGLGPLHQDFGKRFGRVLGAIHRCGYLHGSLKADSLYIQPNGASVYILDFSKVTKVAEGDAGRQQFKDEMVQLNTILGQYIPGLVIAAPNLAGPPAVQAQA</sequence>
<dbReference type="EMBL" id="ML208367">
    <property type="protein sequence ID" value="TFK67763.1"/>
    <property type="molecule type" value="Genomic_DNA"/>
</dbReference>
<gene>
    <name evidence="1" type="ORF">BDN72DRAFT_960744</name>
</gene>